<dbReference type="PANTHER" id="PTHR43194:SF5">
    <property type="entry name" value="PIMELOYL-[ACYL-CARRIER PROTEIN] METHYL ESTER ESTERASE"/>
    <property type="match status" value="1"/>
</dbReference>
<dbReference type="EMBL" id="AQQZ01000008">
    <property type="protein sequence ID" value="KNG92595.1"/>
    <property type="molecule type" value="Genomic_DNA"/>
</dbReference>
<dbReference type="Pfam" id="PF12697">
    <property type="entry name" value="Abhydrolase_6"/>
    <property type="match status" value="1"/>
</dbReference>
<protein>
    <recommendedName>
        <fullName evidence="1">AB hydrolase-1 domain-containing protein</fullName>
    </recommendedName>
</protein>
<dbReference type="RefSeq" id="WP_050531983.1">
    <property type="nucleotide sequence ID" value="NZ_AQQZ01000008.1"/>
</dbReference>
<dbReference type="PRINTS" id="PR00111">
    <property type="entry name" value="ABHYDROLASE"/>
</dbReference>
<dbReference type="PANTHER" id="PTHR43194">
    <property type="entry name" value="HYDROLASE ALPHA/BETA FOLD FAMILY"/>
    <property type="match status" value="1"/>
</dbReference>
<dbReference type="InterPro" id="IPR000073">
    <property type="entry name" value="AB_hydrolase_1"/>
</dbReference>
<accession>A0A0L1JLH0</accession>
<dbReference type="PATRIC" id="fig|1317121.7.peg.4000"/>
<keyword evidence="3" id="KW-1185">Reference proteome</keyword>
<dbReference type="InterPro" id="IPR029058">
    <property type="entry name" value="AB_hydrolase_fold"/>
</dbReference>
<evidence type="ECO:0000259" key="1">
    <source>
        <dbReference type="Pfam" id="PF12697"/>
    </source>
</evidence>
<dbReference type="Proteomes" id="UP000036938">
    <property type="component" value="Unassembled WGS sequence"/>
</dbReference>
<name>A0A0L1JLH0_9RHOB</name>
<dbReference type="SUPFAM" id="SSF53474">
    <property type="entry name" value="alpha/beta-Hydrolases"/>
    <property type="match status" value="1"/>
</dbReference>
<evidence type="ECO:0000313" key="2">
    <source>
        <dbReference type="EMBL" id="KNG92595.1"/>
    </source>
</evidence>
<proteinExistence type="predicted"/>
<dbReference type="InterPro" id="IPR050228">
    <property type="entry name" value="Carboxylesterase_BioH"/>
</dbReference>
<gene>
    <name evidence="2" type="ORF">ATO11_16355</name>
</gene>
<dbReference type="AlphaFoldDB" id="A0A0L1JLH0"/>
<dbReference type="OrthoDB" id="9804723at2"/>
<sequence>MQLHWQRLGDAPRVAVAVHCSLAHGRSWSAVAQMMGGRLAVEACDMPGHGRSPGWSDAEGEIQGLTARAVIDRIEGLGGPVPLIGHSFGGTVALRVALDRPDLVSHLVLLEPVMFAAAFGVVPGARERYEATFAPFAAAIAAGDRMEATRVFTTLWGGGVPWEALPQAQREAMAARIHLVVAGNPGIVEDVGGILAPGRLEALDLPVLLMDGAASPPVIDDIQRALHARLPRARRLTVPGAGHMLPLTHARAVADGILALNEERAEV</sequence>
<comment type="caution">
    <text evidence="2">The sequence shown here is derived from an EMBL/GenBank/DDBJ whole genome shotgun (WGS) entry which is preliminary data.</text>
</comment>
<organism evidence="2 3">
    <name type="scientific">Pseudaestuariivita atlantica</name>
    <dbReference type="NCBI Taxonomy" id="1317121"/>
    <lineage>
        <taxon>Bacteria</taxon>
        <taxon>Pseudomonadati</taxon>
        <taxon>Pseudomonadota</taxon>
        <taxon>Alphaproteobacteria</taxon>
        <taxon>Rhodobacterales</taxon>
        <taxon>Paracoccaceae</taxon>
        <taxon>Pseudaestuariivita</taxon>
    </lineage>
</organism>
<dbReference type="STRING" id="1317121.ATO11_16355"/>
<evidence type="ECO:0000313" key="3">
    <source>
        <dbReference type="Proteomes" id="UP000036938"/>
    </source>
</evidence>
<dbReference type="Gene3D" id="3.40.50.1820">
    <property type="entry name" value="alpha/beta hydrolase"/>
    <property type="match status" value="1"/>
</dbReference>
<reference evidence="2 3" key="1">
    <citation type="journal article" date="2015" name="Int. J. Syst. Evol. Microbiol.">
        <title>Aestuariivita atlantica sp. nov., isolated from deep sea sediment of the Atlantic Ocean.</title>
        <authorList>
            <person name="Li G."/>
            <person name="Lai Q."/>
            <person name="Du Y."/>
            <person name="Liu X."/>
            <person name="Sun F."/>
            <person name="Shao Z."/>
        </authorList>
    </citation>
    <scope>NUCLEOTIDE SEQUENCE [LARGE SCALE GENOMIC DNA]</scope>
    <source>
        <strain evidence="2 3">22II-S11-z3</strain>
    </source>
</reference>
<feature type="domain" description="AB hydrolase-1" evidence="1">
    <location>
        <begin position="16"/>
        <end position="255"/>
    </location>
</feature>